<evidence type="ECO:0000313" key="3">
    <source>
        <dbReference type="Proteomes" id="UP000800235"/>
    </source>
</evidence>
<keyword evidence="3" id="KW-1185">Reference proteome</keyword>
<evidence type="ECO:0000313" key="2">
    <source>
        <dbReference type="EMBL" id="KAF2422408.1"/>
    </source>
</evidence>
<dbReference type="OrthoDB" id="408631at2759"/>
<dbReference type="InterPro" id="IPR050309">
    <property type="entry name" value="Type-B_Carboxylest/Lipase"/>
</dbReference>
<name>A0A9P4NHT3_9PEZI</name>
<accession>A0A9P4NHT3</accession>
<dbReference type="AlphaFoldDB" id="A0A9P4NHT3"/>
<dbReference type="PANTHER" id="PTHR11559">
    <property type="entry name" value="CARBOXYLESTERASE"/>
    <property type="match status" value="1"/>
</dbReference>
<dbReference type="Gene3D" id="3.40.50.1820">
    <property type="entry name" value="alpha/beta hydrolase"/>
    <property type="match status" value="1"/>
</dbReference>
<dbReference type="InterPro" id="IPR029058">
    <property type="entry name" value="AB_hydrolase_fold"/>
</dbReference>
<feature type="domain" description="Carboxylesterase type B" evidence="1">
    <location>
        <begin position="1"/>
        <end position="477"/>
    </location>
</feature>
<dbReference type="EMBL" id="MU007091">
    <property type="protein sequence ID" value="KAF2422408.1"/>
    <property type="molecule type" value="Genomic_DNA"/>
</dbReference>
<dbReference type="SUPFAM" id="SSF53474">
    <property type="entry name" value="alpha/beta-Hydrolases"/>
    <property type="match status" value="1"/>
</dbReference>
<organism evidence="2 3">
    <name type="scientific">Tothia fuscella</name>
    <dbReference type="NCBI Taxonomy" id="1048955"/>
    <lineage>
        <taxon>Eukaryota</taxon>
        <taxon>Fungi</taxon>
        <taxon>Dikarya</taxon>
        <taxon>Ascomycota</taxon>
        <taxon>Pezizomycotina</taxon>
        <taxon>Dothideomycetes</taxon>
        <taxon>Pleosporomycetidae</taxon>
        <taxon>Venturiales</taxon>
        <taxon>Cylindrosympodiaceae</taxon>
        <taxon>Tothia</taxon>
    </lineage>
</organism>
<reference evidence="2" key="1">
    <citation type="journal article" date="2020" name="Stud. Mycol.">
        <title>101 Dothideomycetes genomes: a test case for predicting lifestyles and emergence of pathogens.</title>
        <authorList>
            <person name="Haridas S."/>
            <person name="Albert R."/>
            <person name="Binder M."/>
            <person name="Bloem J."/>
            <person name="Labutti K."/>
            <person name="Salamov A."/>
            <person name="Andreopoulos B."/>
            <person name="Baker S."/>
            <person name="Barry K."/>
            <person name="Bills G."/>
            <person name="Bluhm B."/>
            <person name="Cannon C."/>
            <person name="Castanera R."/>
            <person name="Culley D."/>
            <person name="Daum C."/>
            <person name="Ezra D."/>
            <person name="Gonzalez J."/>
            <person name="Henrissat B."/>
            <person name="Kuo A."/>
            <person name="Liang C."/>
            <person name="Lipzen A."/>
            <person name="Lutzoni F."/>
            <person name="Magnuson J."/>
            <person name="Mondo S."/>
            <person name="Nolan M."/>
            <person name="Ohm R."/>
            <person name="Pangilinan J."/>
            <person name="Park H.-J."/>
            <person name="Ramirez L."/>
            <person name="Alfaro M."/>
            <person name="Sun H."/>
            <person name="Tritt A."/>
            <person name="Yoshinaga Y."/>
            <person name="Zwiers L.-H."/>
            <person name="Turgeon B."/>
            <person name="Goodwin S."/>
            <person name="Spatafora J."/>
            <person name="Crous P."/>
            <person name="Grigoriev I."/>
        </authorList>
    </citation>
    <scope>NUCLEOTIDE SEQUENCE</scope>
    <source>
        <strain evidence="2">CBS 130266</strain>
    </source>
</reference>
<dbReference type="InterPro" id="IPR002018">
    <property type="entry name" value="CarbesteraseB"/>
</dbReference>
<protein>
    <submittedName>
        <fullName evidence="2">Alpha/beta-hydrolase</fullName>
    </submittedName>
</protein>
<sequence length="510" mass="55685">VYTFRNIRYAAAPVGELRWAKPVSPPKVDGIQDRNEAIACTQPSSREVTTVHGAIVGSGQEDCLFLDLTIPRKVYENKGETKVPVLQWVHGGYYSSSSRPALIMISRSFHQFAKLSNGSIISLAANYRIGAYGFLGGSTVEREGVPNVGLWDQRAAFEWTQKYIPDLGGDKGHVTALGISAGAGSMLHHLTAEGGTKDPLFQRAIFQSSGYATIQDRTGAVEQKFKRLEDFAGCKGKGLACLRALSEDAMRKVSEFANSGNPQGSSGWDPVPDGRYIISTPTAEIGKGRYWKKMDGIISGHALNEAGGRWFVDQSINTTAKFDEYARSGFANGTGPVYEKLLERLVKLYPAAETPGSPFKDTRARLASYTADAGFNCHHRAIAQAYPDKTYTYQAALLGATHYVDQFPSFFDPNGRGMWGMLNLMSKNTRSVQAFQSYLVSHIVTGNPNTLRDPATTIEWPITTGLADPTLTGVLNFSSPTGPQGFSVITSQRLVKEKCEFWDDVWAAMA</sequence>
<gene>
    <name evidence="2" type="ORF">EJ08DRAFT_726160</name>
</gene>
<proteinExistence type="predicted"/>
<evidence type="ECO:0000259" key="1">
    <source>
        <dbReference type="Pfam" id="PF00135"/>
    </source>
</evidence>
<feature type="non-terminal residue" evidence="2">
    <location>
        <position position="1"/>
    </location>
</feature>
<dbReference type="Proteomes" id="UP000800235">
    <property type="component" value="Unassembled WGS sequence"/>
</dbReference>
<dbReference type="Pfam" id="PF00135">
    <property type="entry name" value="COesterase"/>
    <property type="match status" value="1"/>
</dbReference>
<comment type="caution">
    <text evidence="2">The sequence shown here is derived from an EMBL/GenBank/DDBJ whole genome shotgun (WGS) entry which is preliminary data.</text>
</comment>